<evidence type="ECO:0000256" key="8">
    <source>
        <dbReference type="SAM" id="Phobius"/>
    </source>
</evidence>
<dbReference type="EMBL" id="FN649760">
    <property type="protein sequence ID" value="CBN78341.1"/>
    <property type="molecule type" value="Genomic_DNA"/>
</dbReference>
<feature type="transmembrane region" description="Helical" evidence="8">
    <location>
        <begin position="796"/>
        <end position="818"/>
    </location>
</feature>
<feature type="transmembrane region" description="Helical" evidence="8">
    <location>
        <begin position="646"/>
        <end position="671"/>
    </location>
</feature>
<keyword evidence="8" id="KW-1133">Transmembrane helix</keyword>
<evidence type="ECO:0000256" key="4">
    <source>
        <dbReference type="ARBA" id="ARBA00022525"/>
    </source>
</evidence>
<dbReference type="InterPro" id="IPR012332">
    <property type="entry name" value="Autotransporter_pectin_lyase_C"/>
</dbReference>
<accession>D8LNY1</accession>
<keyword evidence="5" id="KW-0732">Signal</keyword>
<dbReference type="STRING" id="2880.D8LNY1"/>
<organism evidence="9 10">
    <name type="scientific">Ectocarpus siliculosus</name>
    <name type="common">Brown alga</name>
    <name type="synonym">Conferva siliculosa</name>
    <dbReference type="NCBI Taxonomy" id="2880"/>
    <lineage>
        <taxon>Eukaryota</taxon>
        <taxon>Sar</taxon>
        <taxon>Stramenopiles</taxon>
        <taxon>Ochrophyta</taxon>
        <taxon>PX clade</taxon>
        <taxon>Phaeophyceae</taxon>
        <taxon>Ectocarpales</taxon>
        <taxon>Ectocarpaceae</taxon>
        <taxon>Ectocarpus</taxon>
    </lineage>
</organism>
<evidence type="ECO:0000256" key="3">
    <source>
        <dbReference type="ARBA" id="ARBA00004613"/>
    </source>
</evidence>
<dbReference type="Proteomes" id="UP000002630">
    <property type="component" value="Unassembled WGS sequence"/>
</dbReference>
<keyword evidence="8" id="KW-0812">Transmembrane</keyword>
<dbReference type="InParanoid" id="D8LNY1"/>
<comment type="subcellular location">
    <subcellularLocation>
        <location evidence="1">Cell envelope</location>
    </subcellularLocation>
    <subcellularLocation>
        <location evidence="2">Cell outer membrane</location>
    </subcellularLocation>
    <subcellularLocation>
        <location evidence="3">Secreted</location>
    </subcellularLocation>
</comment>
<dbReference type="Pfam" id="PF02415">
    <property type="entry name" value="Chlam_PMP"/>
    <property type="match status" value="1"/>
</dbReference>
<keyword evidence="4" id="KW-0964">Secreted</keyword>
<feature type="transmembrane region" description="Helical" evidence="8">
    <location>
        <begin position="930"/>
        <end position="950"/>
    </location>
</feature>
<feature type="transmembrane region" description="Helical" evidence="8">
    <location>
        <begin position="957"/>
        <end position="978"/>
    </location>
</feature>
<evidence type="ECO:0000256" key="6">
    <source>
        <dbReference type="ARBA" id="ARBA00023136"/>
    </source>
</evidence>
<dbReference type="OrthoDB" id="75921at2759"/>
<evidence type="ECO:0000313" key="10">
    <source>
        <dbReference type="Proteomes" id="UP000002630"/>
    </source>
</evidence>
<name>D8LNY1_ECTSI</name>
<evidence type="ECO:0000256" key="5">
    <source>
        <dbReference type="ARBA" id="ARBA00022729"/>
    </source>
</evidence>
<feature type="transmembrane region" description="Helical" evidence="8">
    <location>
        <begin position="990"/>
        <end position="1012"/>
    </location>
</feature>
<dbReference type="PANTHER" id="PTHR11319:SF35">
    <property type="entry name" value="OUTER MEMBRANE PROTEIN PMPC-RELATED"/>
    <property type="match status" value="1"/>
</dbReference>
<dbReference type="Gene3D" id="2.160.20.20">
    <property type="match status" value="1"/>
</dbReference>
<dbReference type="InterPro" id="IPR006626">
    <property type="entry name" value="PbH1"/>
</dbReference>
<dbReference type="SMART" id="SM00710">
    <property type="entry name" value="PbH1"/>
    <property type="match status" value="6"/>
</dbReference>
<dbReference type="SUPFAM" id="SSF51126">
    <property type="entry name" value="Pectin lyase-like"/>
    <property type="match status" value="2"/>
</dbReference>
<protein>
    <submittedName>
        <fullName evidence="9">Probable extracellular nuclease</fullName>
    </submittedName>
</protein>
<reference evidence="9 10" key="1">
    <citation type="journal article" date="2010" name="Nature">
        <title>The Ectocarpus genome and the independent evolution of multicellularity in brown algae.</title>
        <authorList>
            <person name="Cock J.M."/>
            <person name="Sterck L."/>
            <person name="Rouze P."/>
            <person name="Scornet D."/>
            <person name="Allen A.E."/>
            <person name="Amoutzias G."/>
            <person name="Anthouard V."/>
            <person name="Artiguenave F."/>
            <person name="Aury J.M."/>
            <person name="Badger J.H."/>
            <person name="Beszteri B."/>
            <person name="Billiau K."/>
            <person name="Bonnet E."/>
            <person name="Bothwell J.H."/>
            <person name="Bowler C."/>
            <person name="Boyen C."/>
            <person name="Brownlee C."/>
            <person name="Carrano C.J."/>
            <person name="Charrier B."/>
            <person name="Cho G.Y."/>
            <person name="Coelho S.M."/>
            <person name="Collen J."/>
            <person name="Corre E."/>
            <person name="Da Silva C."/>
            <person name="Delage L."/>
            <person name="Delaroque N."/>
            <person name="Dittami S.M."/>
            <person name="Doulbeau S."/>
            <person name="Elias M."/>
            <person name="Farnham G."/>
            <person name="Gachon C.M."/>
            <person name="Gschloessl B."/>
            <person name="Heesch S."/>
            <person name="Jabbari K."/>
            <person name="Jubin C."/>
            <person name="Kawai H."/>
            <person name="Kimura K."/>
            <person name="Kloareg B."/>
            <person name="Kupper F.C."/>
            <person name="Lang D."/>
            <person name="Le Bail A."/>
            <person name="Leblanc C."/>
            <person name="Lerouge P."/>
            <person name="Lohr M."/>
            <person name="Lopez P.J."/>
            <person name="Martens C."/>
            <person name="Maumus F."/>
            <person name="Michel G."/>
            <person name="Miranda-Saavedra D."/>
            <person name="Morales J."/>
            <person name="Moreau H."/>
            <person name="Motomura T."/>
            <person name="Nagasato C."/>
            <person name="Napoli C.A."/>
            <person name="Nelson D.R."/>
            <person name="Nyvall-Collen P."/>
            <person name="Peters A.F."/>
            <person name="Pommier C."/>
            <person name="Potin P."/>
            <person name="Poulain J."/>
            <person name="Quesneville H."/>
            <person name="Read B."/>
            <person name="Rensing S.A."/>
            <person name="Ritter A."/>
            <person name="Rousvoal S."/>
            <person name="Samanta M."/>
            <person name="Samson G."/>
            <person name="Schroeder D.C."/>
            <person name="Segurens B."/>
            <person name="Strittmatter M."/>
            <person name="Tonon T."/>
            <person name="Tregear J.W."/>
            <person name="Valentin K."/>
            <person name="von Dassow P."/>
            <person name="Yamagishi T."/>
            <person name="Van de Peer Y."/>
            <person name="Wincker P."/>
        </authorList>
    </citation>
    <scope>NUCLEOTIDE SEQUENCE [LARGE SCALE GENOMIC DNA]</scope>
    <source>
        <strain evidence="10">Ec32 / CCAP1310/4</strain>
    </source>
</reference>
<sequence>MKISPVAAVGPFFLLAGRRSAAVPCASSTLVAPSVVEDTAGALGLAEAVDCSDGTFEVSWVGNVAVEQTIRVPDGTFLSIVGLPDGSSTVDGAGEVGLFEVNRGALQLSGLSLVNGTSAVGGSIFASDSVVSVSECVFTGNAATQGGAIYALDSVVNATDCVLTRNVADGSGGAYFGWNSLLQSDKCEFSDNSANFGGAIDLYTGSFFHASESVFSKNNASRNGGGVQSGSSEMNADNCSFSYNSADNGGAMWAYNTSIIHASGSIFTHNIAPDYGGSVHVDTSVLTLAGCNLSHNSADIGGAVFGSRSEVNVSGNSVFEDNIAGTSGGGVFLQSGSHLAFPVHDGGALFSGNRVEGAGAGVYVTTDSTVSLEGPTVFTNNSAGGEGGGMYVVAVNDFRVENATFSFNSAQANGGAMALVSVGTAEANGEYAQIRNSSFGENEAGNTGGAVYIAGGFVEFNRSDFEGNTAGAGGALYAAGTAKLDDCVLSKNRAALGSAVSSVVSFVLQDSDFRDNALLCDDDRFFLDWTNVSAYDIACDQCDLECEGCTIMNPDKALLCEDAFPNTDSLTADGTLESLNLAPGYWRSSNKSRDIRACPRATSCPGGTEGSCAVGYDGTLCAECAEDYSLGPGYTCSECDEDRRKWTTAAAVILLVAAAVAVTVSVGYLGAPTEESAAARIPSLVRERFGRSWVSQGFKIIIVSWQIVSQFASVASVTYPDLYATFVGFIDFLDLDVAWTLSVDCWVGTNFYVTLLTMTIGPVVVSVLVLGSWWIRTRHCPADDPDRFSRINQRHAKFIYLISFLVYSSVSSTVFQTFPCDDIDTGESFLRVDYRIQCSTAEHRGYMVYAGFMCLVYPIGIPVAYLFFLYKARKGFKSEEEAMRTDIAVLRPLWQPYRQSVYYYEVVECFRRVTLSGLVIFILPNTAGQVMTGFLLSVAFFALFTVLDPYAHRRDTWLARIGHAIVMMSLFVAMAVKVDVTADDGFSQDVFAGALVAANVVLALIVAVEALWMCSDVVQEIREA</sequence>
<feature type="transmembrane region" description="Helical" evidence="8">
    <location>
        <begin position="846"/>
        <end position="868"/>
    </location>
</feature>
<evidence type="ECO:0000313" key="9">
    <source>
        <dbReference type="EMBL" id="CBN78341.1"/>
    </source>
</evidence>
<proteinExistence type="predicted"/>
<dbReference type="InterPro" id="IPR003368">
    <property type="entry name" value="POMP_repeat"/>
</dbReference>
<dbReference type="AlphaFoldDB" id="D8LNY1"/>
<dbReference type="GO" id="GO:0005576">
    <property type="term" value="C:extracellular region"/>
    <property type="evidence" value="ECO:0007669"/>
    <property type="project" value="UniProtKB-SubCell"/>
</dbReference>
<keyword evidence="6 8" id="KW-0472">Membrane</keyword>
<evidence type="ECO:0000256" key="1">
    <source>
        <dbReference type="ARBA" id="ARBA00004196"/>
    </source>
</evidence>
<evidence type="ECO:0000256" key="7">
    <source>
        <dbReference type="ARBA" id="ARBA00023237"/>
    </source>
</evidence>
<evidence type="ECO:0000256" key="2">
    <source>
        <dbReference type="ARBA" id="ARBA00004442"/>
    </source>
</evidence>
<keyword evidence="7" id="KW-0998">Cell outer membrane</keyword>
<feature type="transmembrane region" description="Helical" evidence="8">
    <location>
        <begin position="751"/>
        <end position="775"/>
    </location>
</feature>
<dbReference type="eggNOG" id="ENOG502S176">
    <property type="taxonomic scope" value="Eukaryota"/>
</dbReference>
<gene>
    <name evidence="9" type="ORF">Esi_0005_0282</name>
</gene>
<dbReference type="PANTHER" id="PTHR11319">
    <property type="entry name" value="G PROTEIN-COUPLED RECEPTOR-RELATED"/>
    <property type="match status" value="1"/>
</dbReference>
<keyword evidence="10" id="KW-1185">Reference proteome</keyword>
<dbReference type="InterPro" id="IPR011050">
    <property type="entry name" value="Pectin_lyase_fold/virulence"/>
</dbReference>